<comment type="similarity">
    <text evidence="6">Belongs to the nlpA lipoprotein family.</text>
</comment>
<evidence type="ECO:0000256" key="7">
    <source>
        <dbReference type="SAM" id="Phobius"/>
    </source>
</evidence>
<dbReference type="OrthoDB" id="9812878at2"/>
<keyword evidence="4" id="KW-0564">Palmitate</keyword>
<sequence length="275" mass="30024">MLHKIIFSKIRAVSVAFVGIVLLGLNSLVGLNAGELKVGATPVPAAEILEFAKPLLEKKGVKMSVVSFTDYITPDIALGEKSLDATLHQHKPFMEKMARDRKLDLVAISPIYIIPLGFYSKKFKTVEAIPEGATIAIPNDPTNYSRALILLHDNGVITLKNPQNLASTEADIIKNPRKFRFKPVEAATLPRVLDGIDAAVINGNYALQAKMSLKNSFFHESEKSAYVNVLVTRSDNASSKDIATLKEVLLGDEVAGFILTKYKGEILPVKMPAKK</sequence>
<evidence type="ECO:0000313" key="9">
    <source>
        <dbReference type="Proteomes" id="UP000018731"/>
    </source>
</evidence>
<evidence type="ECO:0000313" key="8">
    <source>
        <dbReference type="EMBL" id="ETD22549.1"/>
    </source>
</evidence>
<dbReference type="STRING" id="1357400.HMPREF2086_01865"/>
<dbReference type="InterPro" id="IPR004872">
    <property type="entry name" value="Lipoprotein_NlpA"/>
</dbReference>
<gene>
    <name evidence="8" type="ORF">HMPREF2086_01865</name>
</gene>
<dbReference type="GO" id="GO:0016020">
    <property type="term" value="C:membrane"/>
    <property type="evidence" value="ECO:0007669"/>
    <property type="project" value="UniProtKB-SubCell"/>
</dbReference>
<dbReference type="PATRIC" id="fig|1357400.3.peg.2523"/>
<keyword evidence="5 6" id="KW-0449">Lipoprotein</keyword>
<reference evidence="8 9" key="1">
    <citation type="journal article" date="2014" name="Genome Announc.">
        <title>Draft genome sequences of six enterohepatic helicobacter species isolated from humans and one from rhesus macaques.</title>
        <authorList>
            <person name="Shen Z."/>
            <person name="Sheh A."/>
            <person name="Young S.K."/>
            <person name="Abouelliel A."/>
            <person name="Ward D.V."/>
            <person name="Earl A.M."/>
            <person name="Fox J.G."/>
        </authorList>
    </citation>
    <scope>NUCLEOTIDE SEQUENCE [LARGE SCALE GENOMIC DNA]</scope>
    <source>
        <strain evidence="8 9">MIT 99-5501</strain>
    </source>
</reference>
<dbReference type="Gene3D" id="3.40.190.10">
    <property type="entry name" value="Periplasmic binding protein-like II"/>
    <property type="match status" value="2"/>
</dbReference>
<evidence type="ECO:0000256" key="6">
    <source>
        <dbReference type="PIRNR" id="PIRNR002854"/>
    </source>
</evidence>
<protein>
    <recommendedName>
        <fullName evidence="6">Lipoprotein</fullName>
    </recommendedName>
</protein>
<keyword evidence="7" id="KW-1133">Transmembrane helix</keyword>
<dbReference type="SUPFAM" id="SSF53850">
    <property type="entry name" value="Periplasmic binding protein-like II"/>
    <property type="match status" value="1"/>
</dbReference>
<dbReference type="PIRSF" id="PIRSF002854">
    <property type="entry name" value="MetQ"/>
    <property type="match status" value="1"/>
</dbReference>
<keyword evidence="2" id="KW-0732">Signal</keyword>
<evidence type="ECO:0000256" key="3">
    <source>
        <dbReference type="ARBA" id="ARBA00023136"/>
    </source>
</evidence>
<feature type="transmembrane region" description="Helical" evidence="7">
    <location>
        <begin position="12"/>
        <end position="31"/>
    </location>
</feature>
<dbReference type="RefSeq" id="WP_023928684.1">
    <property type="nucleotide sequence ID" value="NZ_KI669455.1"/>
</dbReference>
<dbReference type="EMBL" id="AZJI01000009">
    <property type="protein sequence ID" value="ETD22549.1"/>
    <property type="molecule type" value="Genomic_DNA"/>
</dbReference>
<dbReference type="PANTHER" id="PTHR30429">
    <property type="entry name" value="D-METHIONINE-BINDING LIPOPROTEIN METQ"/>
    <property type="match status" value="1"/>
</dbReference>
<dbReference type="HOGENOM" id="CLU_067080_0_0_7"/>
<dbReference type="Proteomes" id="UP000018731">
    <property type="component" value="Unassembled WGS sequence"/>
</dbReference>
<evidence type="ECO:0000256" key="4">
    <source>
        <dbReference type="ARBA" id="ARBA00023139"/>
    </source>
</evidence>
<keyword evidence="7" id="KW-0812">Transmembrane</keyword>
<dbReference type="eggNOG" id="COG1464">
    <property type="taxonomic scope" value="Bacteria"/>
</dbReference>
<keyword evidence="9" id="KW-1185">Reference proteome</keyword>
<evidence type="ECO:0000256" key="1">
    <source>
        <dbReference type="ARBA" id="ARBA00004635"/>
    </source>
</evidence>
<dbReference type="AlphaFoldDB" id="V8C5B3"/>
<proteinExistence type="inferred from homology"/>
<comment type="subcellular location">
    <subcellularLocation>
        <location evidence="1">Membrane</location>
        <topology evidence="1">Lipid-anchor</topology>
    </subcellularLocation>
</comment>
<accession>V8C5B3</accession>
<evidence type="ECO:0000256" key="2">
    <source>
        <dbReference type="ARBA" id="ARBA00022729"/>
    </source>
</evidence>
<dbReference type="PANTHER" id="PTHR30429:SF0">
    <property type="entry name" value="METHIONINE-BINDING LIPOPROTEIN METQ"/>
    <property type="match status" value="1"/>
</dbReference>
<comment type="caution">
    <text evidence="8">The sequence shown here is derived from an EMBL/GenBank/DDBJ whole genome shotgun (WGS) entry which is preliminary data.</text>
</comment>
<organism evidence="8 9">
    <name type="scientific">Helicobacter macacae MIT 99-5501</name>
    <dbReference type="NCBI Taxonomy" id="1357400"/>
    <lineage>
        <taxon>Bacteria</taxon>
        <taxon>Pseudomonadati</taxon>
        <taxon>Campylobacterota</taxon>
        <taxon>Epsilonproteobacteria</taxon>
        <taxon>Campylobacterales</taxon>
        <taxon>Helicobacteraceae</taxon>
        <taxon>Helicobacter</taxon>
    </lineage>
</organism>
<evidence type="ECO:0000256" key="5">
    <source>
        <dbReference type="ARBA" id="ARBA00023288"/>
    </source>
</evidence>
<name>V8C5B3_9HELI</name>
<dbReference type="Pfam" id="PF03180">
    <property type="entry name" value="Lipoprotein_9"/>
    <property type="match status" value="1"/>
</dbReference>
<keyword evidence="3 7" id="KW-0472">Membrane</keyword>